<dbReference type="EMBL" id="FPIZ01000010">
    <property type="protein sequence ID" value="SFW65979.1"/>
    <property type="molecule type" value="Genomic_DNA"/>
</dbReference>
<dbReference type="STRING" id="1004.SAMN05661012_03269"/>
<accession>A0A1K1R299</accession>
<name>A0A1K1R299_9BACT</name>
<dbReference type="AlphaFoldDB" id="A0A1K1R299"/>
<reference evidence="1 2" key="1">
    <citation type="submission" date="2016-11" db="EMBL/GenBank/DDBJ databases">
        <authorList>
            <person name="Jaros S."/>
            <person name="Januszkiewicz K."/>
            <person name="Wedrychowicz H."/>
        </authorList>
    </citation>
    <scope>NUCLEOTIDE SEQUENCE [LARGE SCALE GENOMIC DNA]</scope>
    <source>
        <strain evidence="1 2">DSM 784</strain>
    </source>
</reference>
<protein>
    <submittedName>
        <fullName evidence="1">Uncharacterized protein</fullName>
    </submittedName>
</protein>
<proteinExistence type="predicted"/>
<sequence length="69" mass="7502">MCGLYINSGSYSKNHPDPLAGTCRVTLKEPLAGLIATKGELTQNINIGHFRTIHVLLANISNSYIHIIP</sequence>
<organism evidence="1 2">
    <name type="scientific">Chitinophaga sancti</name>
    <dbReference type="NCBI Taxonomy" id="1004"/>
    <lineage>
        <taxon>Bacteria</taxon>
        <taxon>Pseudomonadati</taxon>
        <taxon>Bacteroidota</taxon>
        <taxon>Chitinophagia</taxon>
        <taxon>Chitinophagales</taxon>
        <taxon>Chitinophagaceae</taxon>
        <taxon>Chitinophaga</taxon>
    </lineage>
</organism>
<gene>
    <name evidence="1" type="ORF">SAMN05661012_03269</name>
</gene>
<evidence type="ECO:0000313" key="2">
    <source>
        <dbReference type="Proteomes" id="UP000183788"/>
    </source>
</evidence>
<dbReference type="Proteomes" id="UP000183788">
    <property type="component" value="Unassembled WGS sequence"/>
</dbReference>
<evidence type="ECO:0000313" key="1">
    <source>
        <dbReference type="EMBL" id="SFW65979.1"/>
    </source>
</evidence>